<sequence length="363" mass="38619">MILNITNGQARNKEWIVLSESYKNAGVDIEAGYEAVKRMKKHVERTKRIGAMGGLGGFGGMFDLSELPYKQPVLISGTDGVGTKLKLAFAMDKHDTIGIDAVAMCVNDVLAQGAEPLFFLDYLAVGKADPVKIEEIVKGVAEGCVQSGSALVGGETAEMPGLYTEDEYDIAGFSVGAAEKDGIVTGENISEGHLLIGLSSSGLHSNGFSLVRKVLLEDAGLNLDETYTPFERPLGEELLEPTKIYVKPVLEAVKLGKIAGMAHVTGGGFIENLPRMMPDGLGVEIDIGSWPVPPVFPFIQEKGGLKSEEMFNVFNMGIGFVLAVKEEDMTNVIQTLENNGEKAYLIGRVKAGSGVEFGGAGLS</sequence>
<evidence type="ECO:0000256" key="11">
    <source>
        <dbReference type="ARBA" id="ARBA00049057"/>
    </source>
</evidence>
<dbReference type="InterPro" id="IPR036676">
    <property type="entry name" value="PurM-like_C_sf"/>
</dbReference>
<dbReference type="Proteomes" id="UP000185604">
    <property type="component" value="Unassembled WGS sequence"/>
</dbReference>
<dbReference type="InterPro" id="IPR016188">
    <property type="entry name" value="PurM-like_N"/>
</dbReference>
<dbReference type="SUPFAM" id="SSF55326">
    <property type="entry name" value="PurM N-terminal domain-like"/>
    <property type="match status" value="1"/>
</dbReference>
<dbReference type="InterPro" id="IPR004733">
    <property type="entry name" value="PurM_cligase"/>
</dbReference>
<evidence type="ECO:0000313" key="15">
    <source>
        <dbReference type="EMBL" id="OLF92708.1"/>
    </source>
</evidence>
<evidence type="ECO:0000256" key="12">
    <source>
        <dbReference type="HAMAP-Rule" id="MF_00741"/>
    </source>
</evidence>
<dbReference type="InterPro" id="IPR010918">
    <property type="entry name" value="PurM-like_C_dom"/>
</dbReference>
<feature type="domain" description="PurM-like N-terminal" evidence="13">
    <location>
        <begin position="74"/>
        <end position="177"/>
    </location>
</feature>
<dbReference type="CDD" id="cd02196">
    <property type="entry name" value="PurM"/>
    <property type="match status" value="1"/>
</dbReference>
<evidence type="ECO:0000256" key="10">
    <source>
        <dbReference type="ARBA" id="ARBA00033093"/>
    </source>
</evidence>
<dbReference type="UniPathway" id="UPA00074">
    <property type="reaction ID" value="UER00129"/>
</dbReference>
<comment type="subcellular location">
    <subcellularLocation>
        <location evidence="12">Cytoplasm</location>
    </subcellularLocation>
</comment>
<keyword evidence="5 12" id="KW-0436">Ligase</keyword>
<gene>
    <name evidence="12" type="primary">purM</name>
    <name evidence="15" type="ORF">B4121_2396</name>
</gene>
<dbReference type="GO" id="GO:0004637">
    <property type="term" value="F:phosphoribosylamine-glycine ligase activity"/>
    <property type="evidence" value="ECO:0007669"/>
    <property type="project" value="TreeGrafter"/>
</dbReference>
<keyword evidence="12" id="KW-0963">Cytoplasm</keyword>
<dbReference type="GO" id="GO:0046084">
    <property type="term" value="P:adenine biosynthetic process"/>
    <property type="evidence" value="ECO:0007669"/>
    <property type="project" value="TreeGrafter"/>
</dbReference>
<comment type="similarity">
    <text evidence="2 12">Belongs to the AIR synthase family.</text>
</comment>
<keyword evidence="7 12" id="KW-0067">ATP-binding</keyword>
<evidence type="ECO:0000256" key="3">
    <source>
        <dbReference type="ARBA" id="ARBA00013047"/>
    </source>
</evidence>
<reference evidence="15 16" key="1">
    <citation type="journal article" date="2016" name="Front. Microbiol.">
        <title>High-Level Heat Resistance of Spores of Bacillus amyloliquefaciens and Bacillus licheniformis Results from the Presence of a spoVA Operon in a Tn1546 Transposon.</title>
        <authorList>
            <person name="Berendsen E.M."/>
            <person name="Koning R.A."/>
            <person name="Boekhorst J."/>
            <person name="de Jong A."/>
            <person name="Kuipers O.P."/>
            <person name="Wells-Bennik M.H."/>
        </authorList>
    </citation>
    <scope>NUCLEOTIDE SEQUENCE [LARGE SCALE GENOMIC DNA]</scope>
    <source>
        <strain evidence="15 16">B4121</strain>
    </source>
</reference>
<keyword evidence="12" id="KW-0658">Purine biosynthesis</keyword>
<comment type="catalytic activity">
    <reaction evidence="11 12">
        <text>2-formamido-N(1)-(5-O-phospho-beta-D-ribosyl)acetamidine + ATP = 5-amino-1-(5-phospho-beta-D-ribosyl)imidazole + ADP + phosphate + H(+)</text>
        <dbReference type="Rhea" id="RHEA:23032"/>
        <dbReference type="ChEBI" id="CHEBI:15378"/>
        <dbReference type="ChEBI" id="CHEBI:30616"/>
        <dbReference type="ChEBI" id="CHEBI:43474"/>
        <dbReference type="ChEBI" id="CHEBI:137981"/>
        <dbReference type="ChEBI" id="CHEBI:147287"/>
        <dbReference type="ChEBI" id="CHEBI:456216"/>
        <dbReference type="EC" id="6.3.3.1"/>
    </reaction>
</comment>
<dbReference type="InterPro" id="IPR036921">
    <property type="entry name" value="PurM-like_N_sf"/>
</dbReference>
<name>A0A7Z0WXH7_9BACI</name>
<evidence type="ECO:0000256" key="1">
    <source>
        <dbReference type="ARBA" id="ARBA00004686"/>
    </source>
</evidence>
<accession>A0A7Z0WXH7</accession>
<evidence type="ECO:0000256" key="7">
    <source>
        <dbReference type="ARBA" id="ARBA00022840"/>
    </source>
</evidence>
<dbReference type="Gene3D" id="3.30.1330.10">
    <property type="entry name" value="PurM-like, N-terminal domain"/>
    <property type="match status" value="1"/>
</dbReference>
<evidence type="ECO:0000256" key="4">
    <source>
        <dbReference type="ARBA" id="ARBA00020367"/>
    </source>
</evidence>
<dbReference type="Gene3D" id="3.90.650.10">
    <property type="entry name" value="PurM-like C-terminal domain"/>
    <property type="match status" value="1"/>
</dbReference>
<dbReference type="PANTHER" id="PTHR10520:SF12">
    <property type="entry name" value="TRIFUNCTIONAL PURINE BIOSYNTHETIC PROTEIN ADENOSINE-3"/>
    <property type="match status" value="1"/>
</dbReference>
<dbReference type="GO" id="GO:0006189">
    <property type="term" value="P:'de novo' IMP biosynthetic process"/>
    <property type="evidence" value="ECO:0007669"/>
    <property type="project" value="UniProtKB-UniRule"/>
</dbReference>
<evidence type="ECO:0000256" key="6">
    <source>
        <dbReference type="ARBA" id="ARBA00022741"/>
    </source>
</evidence>
<proteinExistence type="inferred from homology"/>
<evidence type="ECO:0000259" key="13">
    <source>
        <dbReference type="Pfam" id="PF00586"/>
    </source>
</evidence>
<dbReference type="EMBL" id="LKPO01000016">
    <property type="protein sequence ID" value="OLF92708.1"/>
    <property type="molecule type" value="Genomic_DNA"/>
</dbReference>
<dbReference type="EC" id="6.3.3.1" evidence="3 12"/>
<dbReference type="GO" id="GO:0005829">
    <property type="term" value="C:cytosol"/>
    <property type="evidence" value="ECO:0007669"/>
    <property type="project" value="TreeGrafter"/>
</dbReference>
<dbReference type="HAMAP" id="MF_00741">
    <property type="entry name" value="AIRS"/>
    <property type="match status" value="1"/>
</dbReference>
<dbReference type="SUPFAM" id="SSF56042">
    <property type="entry name" value="PurM C-terminal domain-like"/>
    <property type="match status" value="1"/>
</dbReference>
<evidence type="ECO:0000313" key="16">
    <source>
        <dbReference type="Proteomes" id="UP000185604"/>
    </source>
</evidence>
<dbReference type="GO" id="GO:0004641">
    <property type="term" value="F:phosphoribosylformylglycinamidine cyclo-ligase activity"/>
    <property type="evidence" value="ECO:0007669"/>
    <property type="project" value="UniProtKB-UniRule"/>
</dbReference>
<dbReference type="Pfam" id="PF00586">
    <property type="entry name" value="AIRS"/>
    <property type="match status" value="1"/>
</dbReference>
<evidence type="ECO:0000256" key="5">
    <source>
        <dbReference type="ARBA" id="ARBA00022598"/>
    </source>
</evidence>
<protein>
    <recommendedName>
        <fullName evidence="4 12">Phosphoribosylformylglycinamidine cyclo-ligase</fullName>
        <ecNumber evidence="3 12">6.3.3.1</ecNumber>
    </recommendedName>
    <alternativeName>
        <fullName evidence="9 12">AIR synthase</fullName>
    </alternativeName>
    <alternativeName>
        <fullName evidence="10 12">AIRS</fullName>
    </alternativeName>
    <alternativeName>
        <fullName evidence="8 12">Phosphoribosyl-aminoimidazole synthetase</fullName>
    </alternativeName>
</protein>
<keyword evidence="6 12" id="KW-0547">Nucleotide-binding</keyword>
<evidence type="ECO:0000256" key="8">
    <source>
        <dbReference type="ARBA" id="ARBA00031908"/>
    </source>
</evidence>
<dbReference type="FunFam" id="3.30.1330.10:FF:000001">
    <property type="entry name" value="Phosphoribosylformylglycinamidine cyclo-ligase"/>
    <property type="match status" value="1"/>
</dbReference>
<dbReference type="GO" id="GO:0005524">
    <property type="term" value="F:ATP binding"/>
    <property type="evidence" value="ECO:0007669"/>
    <property type="project" value="UniProtKB-KW"/>
</dbReference>
<evidence type="ECO:0000259" key="14">
    <source>
        <dbReference type="Pfam" id="PF02769"/>
    </source>
</evidence>
<comment type="pathway">
    <text evidence="1 12">Purine metabolism; IMP biosynthesis via de novo pathway; 5-amino-1-(5-phospho-D-ribosyl)imidazole from N(2)-formyl-N(1)-(5-phospho-D-ribosyl)glycinamide: step 2/2.</text>
</comment>
<dbReference type="AlphaFoldDB" id="A0A7Z0WXH7"/>
<organism evidence="15 16">
    <name type="scientific">Bacillus paralicheniformis</name>
    <dbReference type="NCBI Taxonomy" id="1648923"/>
    <lineage>
        <taxon>Bacteria</taxon>
        <taxon>Bacillati</taxon>
        <taxon>Bacillota</taxon>
        <taxon>Bacilli</taxon>
        <taxon>Bacillales</taxon>
        <taxon>Bacillaceae</taxon>
        <taxon>Bacillus</taxon>
    </lineage>
</organism>
<comment type="caution">
    <text evidence="15">The sequence shown here is derived from an EMBL/GenBank/DDBJ whole genome shotgun (WGS) entry which is preliminary data.</text>
</comment>
<evidence type="ECO:0000256" key="2">
    <source>
        <dbReference type="ARBA" id="ARBA00010280"/>
    </source>
</evidence>
<evidence type="ECO:0000256" key="9">
    <source>
        <dbReference type="ARBA" id="ARBA00032931"/>
    </source>
</evidence>
<dbReference type="PANTHER" id="PTHR10520">
    <property type="entry name" value="TRIFUNCTIONAL PURINE BIOSYNTHETIC PROTEIN ADENOSINE-3-RELATED"/>
    <property type="match status" value="1"/>
</dbReference>
<dbReference type="NCBIfam" id="TIGR00878">
    <property type="entry name" value="purM"/>
    <property type="match status" value="1"/>
</dbReference>
<dbReference type="FunFam" id="3.90.650.10:FF:000001">
    <property type="entry name" value="Phosphoribosylformylglycinamidine cyclo-ligase"/>
    <property type="match status" value="1"/>
</dbReference>
<dbReference type="Pfam" id="PF02769">
    <property type="entry name" value="AIRS_C"/>
    <property type="match status" value="1"/>
</dbReference>
<feature type="domain" description="PurM-like C-terminal" evidence="14">
    <location>
        <begin position="191"/>
        <end position="356"/>
    </location>
</feature>